<evidence type="ECO:0000256" key="1">
    <source>
        <dbReference type="SAM" id="Phobius"/>
    </source>
</evidence>
<proteinExistence type="predicted"/>
<dbReference type="InterPro" id="IPR013099">
    <property type="entry name" value="K_chnl_dom"/>
</dbReference>
<comment type="caution">
    <text evidence="3">The sequence shown here is derived from an EMBL/GenBank/DDBJ whole genome shotgun (WGS) entry which is preliminary data.</text>
</comment>
<dbReference type="Proteomes" id="UP000233343">
    <property type="component" value="Unassembled WGS sequence"/>
</dbReference>
<keyword evidence="3" id="KW-0407">Ion channel</keyword>
<feature type="transmembrane region" description="Helical" evidence="1">
    <location>
        <begin position="6"/>
        <end position="24"/>
    </location>
</feature>
<dbReference type="RefSeq" id="WP_066195570.1">
    <property type="nucleotide sequence ID" value="NZ_JAFDQP010000008.1"/>
</dbReference>
<keyword evidence="4" id="KW-1185">Reference proteome</keyword>
<dbReference type="GO" id="GO:0034220">
    <property type="term" value="P:monoatomic ion transmembrane transport"/>
    <property type="evidence" value="ECO:0007669"/>
    <property type="project" value="UniProtKB-KW"/>
</dbReference>
<keyword evidence="1" id="KW-0812">Transmembrane</keyword>
<gene>
    <name evidence="3" type="ORF">CWS20_12990</name>
</gene>
<evidence type="ECO:0000259" key="2">
    <source>
        <dbReference type="Pfam" id="PF07885"/>
    </source>
</evidence>
<dbReference type="SUPFAM" id="SSF81324">
    <property type="entry name" value="Voltage-gated potassium channels"/>
    <property type="match status" value="1"/>
</dbReference>
<dbReference type="EMBL" id="PISD01000027">
    <property type="protein sequence ID" value="PKG28655.1"/>
    <property type="molecule type" value="Genomic_DNA"/>
</dbReference>
<dbReference type="AlphaFoldDB" id="A0A2N0ZGL8"/>
<sequence length="140" mass="15611">MVFYLSLILVVLCILMSMQSLLTPKRTKGRWVSLDNFLYLICLYATILIGFGLIYIILDLNGHIVLIDETNYAGINFLDRLATGFYFSAVTLFSLGYGDIIPVGLGRMIAIVEALIGYVIPTAFVARVVFNIDSNKTNMN</sequence>
<name>A0A2N0ZGL8_9BACI</name>
<organism evidence="3 4">
    <name type="scientific">Cytobacillus horneckiae</name>
    <dbReference type="NCBI Taxonomy" id="549687"/>
    <lineage>
        <taxon>Bacteria</taxon>
        <taxon>Bacillati</taxon>
        <taxon>Bacillota</taxon>
        <taxon>Bacilli</taxon>
        <taxon>Bacillales</taxon>
        <taxon>Bacillaceae</taxon>
        <taxon>Cytobacillus</taxon>
    </lineage>
</organism>
<protein>
    <submittedName>
        <fullName evidence="3">Two pore domain potassium channel family protein</fullName>
    </submittedName>
</protein>
<accession>A0A2N0ZGL8</accession>
<dbReference type="Pfam" id="PF07885">
    <property type="entry name" value="Ion_trans_2"/>
    <property type="match status" value="1"/>
</dbReference>
<keyword evidence="3" id="KW-0813">Transport</keyword>
<feature type="transmembrane region" description="Helical" evidence="1">
    <location>
        <begin position="109"/>
        <end position="130"/>
    </location>
</feature>
<evidence type="ECO:0000313" key="3">
    <source>
        <dbReference type="EMBL" id="PKG28655.1"/>
    </source>
</evidence>
<keyword evidence="1" id="KW-0472">Membrane</keyword>
<keyword evidence="1" id="KW-1133">Transmembrane helix</keyword>
<feature type="transmembrane region" description="Helical" evidence="1">
    <location>
        <begin position="77"/>
        <end position="97"/>
    </location>
</feature>
<feature type="transmembrane region" description="Helical" evidence="1">
    <location>
        <begin position="36"/>
        <end position="57"/>
    </location>
</feature>
<keyword evidence="3" id="KW-0406">Ion transport</keyword>
<dbReference type="Gene3D" id="1.10.287.70">
    <property type="match status" value="1"/>
</dbReference>
<feature type="domain" description="Potassium channel" evidence="2">
    <location>
        <begin position="56"/>
        <end position="128"/>
    </location>
</feature>
<evidence type="ECO:0000313" key="4">
    <source>
        <dbReference type="Proteomes" id="UP000233343"/>
    </source>
</evidence>
<reference evidence="3 4" key="1">
    <citation type="journal article" date="2010" name="Int. J. Syst. Evol. Microbiol.">
        <title>Bacillus horneckiae sp. nov., isolated from a spacecraft-assembly clean room.</title>
        <authorList>
            <person name="Vaishampayan P."/>
            <person name="Probst A."/>
            <person name="Krishnamurthi S."/>
            <person name="Ghosh S."/>
            <person name="Osman S."/>
            <person name="McDowall A."/>
            <person name="Ruckmani A."/>
            <person name="Mayilraj S."/>
            <person name="Venkateswaran K."/>
        </authorList>
    </citation>
    <scope>NUCLEOTIDE SEQUENCE [LARGE SCALE GENOMIC DNA]</scope>
    <source>
        <strain evidence="4">1PO1SC</strain>
    </source>
</reference>